<dbReference type="SUPFAM" id="SSF49764">
    <property type="entry name" value="HSP20-like chaperones"/>
    <property type="match status" value="1"/>
</dbReference>
<dbReference type="GeneTree" id="ENSGT00940000158444"/>
<dbReference type="Pfam" id="PF14050">
    <property type="entry name" value="Nudc_N"/>
    <property type="match status" value="1"/>
</dbReference>
<reference evidence="5" key="1">
    <citation type="submission" date="2025-08" db="UniProtKB">
        <authorList>
            <consortium name="Ensembl"/>
        </authorList>
    </citation>
    <scope>IDENTIFICATION</scope>
</reference>
<dbReference type="OMA" id="EINIEMP"/>
<evidence type="ECO:0000259" key="4">
    <source>
        <dbReference type="PROSITE" id="PS51203"/>
    </source>
</evidence>
<dbReference type="GO" id="GO:0005737">
    <property type="term" value="C:cytoplasm"/>
    <property type="evidence" value="ECO:0007669"/>
    <property type="project" value="TreeGrafter"/>
</dbReference>
<reference evidence="5" key="2">
    <citation type="submission" date="2025-09" db="UniProtKB">
        <authorList>
            <consortium name="Ensembl"/>
        </authorList>
    </citation>
    <scope>IDENTIFICATION</scope>
</reference>
<dbReference type="FunFam" id="2.60.40.790:FF:000023">
    <property type="entry name" value="NudC domain-containing protein 3"/>
    <property type="match status" value="1"/>
</dbReference>
<feature type="region of interest" description="Disordered" evidence="3">
    <location>
        <begin position="129"/>
        <end position="202"/>
    </location>
</feature>
<dbReference type="PROSITE" id="PS51203">
    <property type="entry name" value="CS"/>
    <property type="match status" value="1"/>
</dbReference>
<evidence type="ECO:0000313" key="5">
    <source>
        <dbReference type="Ensembl" id="ENSEBUP00000002697.1"/>
    </source>
</evidence>
<feature type="compositionally biased region" description="Polar residues" evidence="3">
    <location>
        <begin position="168"/>
        <end position="177"/>
    </location>
</feature>
<protein>
    <recommendedName>
        <fullName evidence="2">NudC domain-containing protein 3</fullName>
    </recommendedName>
</protein>
<dbReference type="Proteomes" id="UP000694388">
    <property type="component" value="Unplaced"/>
</dbReference>
<dbReference type="InterPro" id="IPR008978">
    <property type="entry name" value="HSP20-like_chaperone"/>
</dbReference>
<organism evidence="5 6">
    <name type="scientific">Eptatretus burgeri</name>
    <name type="common">Inshore hagfish</name>
    <dbReference type="NCBI Taxonomy" id="7764"/>
    <lineage>
        <taxon>Eukaryota</taxon>
        <taxon>Metazoa</taxon>
        <taxon>Chordata</taxon>
        <taxon>Craniata</taxon>
        <taxon>Vertebrata</taxon>
        <taxon>Cyclostomata</taxon>
        <taxon>Myxini</taxon>
        <taxon>Myxiniformes</taxon>
        <taxon>Myxinidae</taxon>
        <taxon>Eptatretinae</taxon>
        <taxon>Eptatretus</taxon>
    </lineage>
</organism>
<evidence type="ECO:0000256" key="1">
    <source>
        <dbReference type="ARBA" id="ARBA00022553"/>
    </source>
</evidence>
<dbReference type="InterPro" id="IPR007052">
    <property type="entry name" value="CS_dom"/>
</dbReference>
<dbReference type="GO" id="GO:0051082">
    <property type="term" value="F:unfolded protein binding"/>
    <property type="evidence" value="ECO:0007669"/>
    <property type="project" value="TreeGrafter"/>
</dbReference>
<dbReference type="GO" id="GO:0006457">
    <property type="term" value="P:protein folding"/>
    <property type="evidence" value="ECO:0007669"/>
    <property type="project" value="TreeGrafter"/>
</dbReference>
<dbReference type="Pfam" id="PF04969">
    <property type="entry name" value="CS"/>
    <property type="match status" value="1"/>
</dbReference>
<dbReference type="PANTHER" id="PTHR12356">
    <property type="entry name" value="NUCLEAR MOVEMENT PROTEIN NUDC"/>
    <property type="match status" value="1"/>
</dbReference>
<feature type="compositionally biased region" description="Basic and acidic residues" evidence="3">
    <location>
        <begin position="131"/>
        <end position="143"/>
    </location>
</feature>
<dbReference type="AlphaFoldDB" id="A0A8C4N7V1"/>
<name>A0A8C4N7V1_EPTBU</name>
<dbReference type="InterPro" id="IPR037898">
    <property type="entry name" value="NudC_fam"/>
</dbReference>
<proteinExistence type="predicted"/>
<evidence type="ECO:0000313" key="6">
    <source>
        <dbReference type="Proteomes" id="UP000694388"/>
    </source>
</evidence>
<keyword evidence="1" id="KW-0597">Phosphoprotein</keyword>
<dbReference type="PANTHER" id="PTHR12356:SF19">
    <property type="entry name" value="NUDC DOMAIN-CONTAINING PROTEIN 3"/>
    <property type="match status" value="1"/>
</dbReference>
<evidence type="ECO:0000256" key="3">
    <source>
        <dbReference type="SAM" id="MobiDB-lite"/>
    </source>
</evidence>
<feature type="domain" description="CS" evidence="4">
    <location>
        <begin position="204"/>
        <end position="297"/>
    </location>
</feature>
<dbReference type="Gene3D" id="2.60.40.790">
    <property type="match status" value="1"/>
</dbReference>
<sequence>METHPEMTSMYDQALLAVLQHEERIEKFLHVIFGFLYRRTDFYRIMVTSADKLGFPPGVAEKIVKKAFGTFQRLANNDHKQRLKQRDNLQKQQQEEKIKQQDMTVVCPTEPGIGPAVVASEVEVVVEEEVSSEKPVDKTRVDVDSDIEPSEGGVEQAGAAAFPDNAPEEQQVNTTTKELLEPSASKVGKDQGLSQDNPESYNGAVRDKYVWSQDFTDVDVRVPVQPSITRGKQVSVNIQKDSLHVSVMDGSGGEEVLVEGRLNHQVNTENSMWSLEPGKCIQVNLNKSGPYWWNALIEGEELIDIEKINKERSMATVDEEEHAVLNRLTFDYNQKIQGQPQSHELKVHKMLQKGWDAEGSPFKGQMFDPSMFNISPDAVQF</sequence>
<dbReference type="Ensembl" id="ENSEBUT00000003054.1">
    <property type="protein sequence ID" value="ENSEBUP00000002697.1"/>
    <property type="gene ID" value="ENSEBUG00000002060.1"/>
</dbReference>
<evidence type="ECO:0000256" key="2">
    <source>
        <dbReference type="ARBA" id="ARBA00073504"/>
    </source>
</evidence>
<keyword evidence="6" id="KW-1185">Reference proteome</keyword>
<dbReference type="InterPro" id="IPR025934">
    <property type="entry name" value="NudC_N_dom"/>
</dbReference>
<accession>A0A8C4N7V1</accession>